<dbReference type="GO" id="GO:0051087">
    <property type="term" value="F:protein-folding chaperone binding"/>
    <property type="evidence" value="ECO:0007669"/>
    <property type="project" value="InterPro"/>
</dbReference>
<keyword evidence="7" id="KW-1185">Reference proteome</keyword>
<evidence type="ECO:0000256" key="4">
    <source>
        <dbReference type="RuleBase" id="RU000639"/>
    </source>
</evidence>
<name>A0A2V2NBJ5_9EURY</name>
<dbReference type="InterPro" id="IPR013805">
    <property type="entry name" value="GrpE_CC"/>
</dbReference>
<dbReference type="GO" id="GO:0006457">
    <property type="term" value="P:protein folding"/>
    <property type="evidence" value="ECO:0007669"/>
    <property type="project" value="InterPro"/>
</dbReference>
<protein>
    <recommendedName>
        <fullName evidence="3 4">Protein GrpE</fullName>
    </recommendedName>
    <alternativeName>
        <fullName evidence="3">HSP-70 cofactor</fullName>
    </alternativeName>
</protein>
<comment type="similarity">
    <text evidence="1 3 5">Belongs to the GrpE family.</text>
</comment>
<comment type="subcellular location">
    <subcellularLocation>
        <location evidence="3">Cytoplasm</location>
    </subcellularLocation>
</comment>
<comment type="caution">
    <text evidence="6">The sequence shown here is derived from an EMBL/GenBank/DDBJ whole genome shotgun (WGS) entry which is preliminary data.</text>
</comment>
<dbReference type="InterPro" id="IPR000740">
    <property type="entry name" value="GrpE"/>
</dbReference>
<comment type="function">
    <text evidence="3 4">Participates actively in the response to hyperosmotic and heat shock by preventing the aggregation of stress-denatured proteins, in association with DnaK and GrpE. It is the nucleotide exchange factor for DnaK and may function as a thermosensor. Unfolded proteins bind initially to DnaJ; upon interaction with the DnaJ-bound protein, DnaK hydrolyzes its bound ATP, resulting in the formation of a stable complex. GrpE releases ADP from DnaK; ATP binding to DnaK triggers the release of the substrate protein, thus completing the reaction cycle. Several rounds of ATP-dependent interactions between DnaJ, DnaK and GrpE are required for fully efficient folding.</text>
</comment>
<keyword evidence="3 4" id="KW-0346">Stress response</keyword>
<accession>A0A2V2NBJ5</accession>
<dbReference type="Pfam" id="PF01025">
    <property type="entry name" value="GrpE"/>
    <property type="match status" value="1"/>
</dbReference>
<dbReference type="GO" id="GO:0042803">
    <property type="term" value="F:protein homodimerization activity"/>
    <property type="evidence" value="ECO:0007669"/>
    <property type="project" value="InterPro"/>
</dbReference>
<proteinExistence type="inferred from homology"/>
<reference evidence="6 7" key="1">
    <citation type="submission" date="2018-05" db="EMBL/GenBank/DDBJ databases">
        <title>Draft genome of Methanospirillum lacunae Ki8-1.</title>
        <authorList>
            <person name="Dueholm M.S."/>
            <person name="Nielsen P.H."/>
            <person name="Bakmann L.F."/>
            <person name="Otzen D.E."/>
        </authorList>
    </citation>
    <scope>NUCLEOTIDE SEQUENCE [LARGE SCALE GENOMIC DNA]</scope>
    <source>
        <strain evidence="6 7">Ki8-1</strain>
    </source>
</reference>
<dbReference type="Gene3D" id="2.30.22.10">
    <property type="entry name" value="Head domain of nucleotide exchange factor GrpE"/>
    <property type="match status" value="1"/>
</dbReference>
<dbReference type="GO" id="GO:0051082">
    <property type="term" value="F:unfolded protein binding"/>
    <property type="evidence" value="ECO:0007669"/>
    <property type="project" value="TreeGrafter"/>
</dbReference>
<evidence type="ECO:0000256" key="2">
    <source>
        <dbReference type="ARBA" id="ARBA00023186"/>
    </source>
</evidence>
<dbReference type="GO" id="GO:0000774">
    <property type="term" value="F:adenyl-nucleotide exchange factor activity"/>
    <property type="evidence" value="ECO:0007669"/>
    <property type="project" value="InterPro"/>
</dbReference>
<evidence type="ECO:0000313" key="6">
    <source>
        <dbReference type="EMBL" id="PWR73717.1"/>
    </source>
</evidence>
<dbReference type="InterPro" id="IPR009012">
    <property type="entry name" value="GrpE_head"/>
</dbReference>
<dbReference type="Proteomes" id="UP000245657">
    <property type="component" value="Unassembled WGS sequence"/>
</dbReference>
<evidence type="ECO:0000256" key="1">
    <source>
        <dbReference type="ARBA" id="ARBA00009054"/>
    </source>
</evidence>
<dbReference type="OrthoDB" id="372230at2157"/>
<evidence type="ECO:0000256" key="3">
    <source>
        <dbReference type="HAMAP-Rule" id="MF_01151"/>
    </source>
</evidence>
<dbReference type="GeneID" id="97549035"/>
<dbReference type="SUPFAM" id="SSF51064">
    <property type="entry name" value="Head domain of nucleotide exchange factor GrpE"/>
    <property type="match status" value="1"/>
</dbReference>
<dbReference type="Gene3D" id="3.90.20.20">
    <property type="match status" value="1"/>
</dbReference>
<sequence>MVEDLEQITKDLERHVKLAEDRLNQLKYLQADFENYRKWSEKEKASVIALANESLIKDLLVILDDFDQAIPSLEKEENREGLLMIRKKMMKILGEYGLQPIECVGKKFDPHFHEVISKEKCQQESDTILKDFSTGYQLKSKVIRPSKVKIAEQIAENVGDNYGKREDYWD</sequence>
<dbReference type="HAMAP" id="MF_01151">
    <property type="entry name" value="GrpE"/>
    <property type="match status" value="1"/>
</dbReference>
<dbReference type="PROSITE" id="PS01071">
    <property type="entry name" value="GRPE"/>
    <property type="match status" value="1"/>
</dbReference>
<evidence type="ECO:0000313" key="7">
    <source>
        <dbReference type="Proteomes" id="UP000245657"/>
    </source>
</evidence>
<comment type="subunit">
    <text evidence="3">Homodimer.</text>
</comment>
<dbReference type="AlphaFoldDB" id="A0A2V2NBJ5"/>
<dbReference type="SUPFAM" id="SSF58014">
    <property type="entry name" value="Coiled-coil domain of nucleotide exchange factor GrpE"/>
    <property type="match status" value="1"/>
</dbReference>
<gene>
    <name evidence="3 6" type="primary">grpE</name>
    <name evidence="6" type="ORF">DK846_00660</name>
</gene>
<organism evidence="6 7">
    <name type="scientific">Methanospirillum lacunae</name>
    <dbReference type="NCBI Taxonomy" id="668570"/>
    <lineage>
        <taxon>Archaea</taxon>
        <taxon>Methanobacteriati</taxon>
        <taxon>Methanobacteriota</taxon>
        <taxon>Stenosarchaea group</taxon>
        <taxon>Methanomicrobia</taxon>
        <taxon>Methanomicrobiales</taxon>
        <taxon>Methanospirillaceae</taxon>
        <taxon>Methanospirillum</taxon>
    </lineage>
</organism>
<dbReference type="EMBL" id="QGMY01000002">
    <property type="protein sequence ID" value="PWR73717.1"/>
    <property type="molecule type" value="Genomic_DNA"/>
</dbReference>
<dbReference type="PANTHER" id="PTHR21237:SF23">
    <property type="entry name" value="GRPE PROTEIN HOMOLOG, MITOCHONDRIAL"/>
    <property type="match status" value="1"/>
</dbReference>
<dbReference type="GO" id="GO:0005737">
    <property type="term" value="C:cytoplasm"/>
    <property type="evidence" value="ECO:0007669"/>
    <property type="project" value="UniProtKB-SubCell"/>
</dbReference>
<dbReference type="PRINTS" id="PR00773">
    <property type="entry name" value="GRPEPROTEIN"/>
</dbReference>
<keyword evidence="3" id="KW-0963">Cytoplasm</keyword>
<dbReference type="CDD" id="cd00446">
    <property type="entry name" value="GrpE"/>
    <property type="match status" value="1"/>
</dbReference>
<keyword evidence="2 3" id="KW-0143">Chaperone</keyword>
<evidence type="ECO:0000256" key="5">
    <source>
        <dbReference type="RuleBase" id="RU004478"/>
    </source>
</evidence>
<dbReference type="PANTHER" id="PTHR21237">
    <property type="entry name" value="GRPE PROTEIN"/>
    <property type="match status" value="1"/>
</dbReference>
<dbReference type="RefSeq" id="WP_109966998.1">
    <property type="nucleotide sequence ID" value="NZ_CP176093.1"/>
</dbReference>